<accession>A0A136JIH0</accession>
<feature type="compositionally biased region" description="Basic residues" evidence="2">
    <location>
        <begin position="105"/>
        <end position="114"/>
    </location>
</feature>
<gene>
    <name evidence="4" type="ORF">Micbo1qcDRAFT_229726</name>
</gene>
<dbReference type="PANTHER" id="PTHR47657">
    <property type="entry name" value="STEROL REGULATORY ELEMENT-BINDING PROTEIN ECM22"/>
    <property type="match status" value="1"/>
</dbReference>
<proteinExistence type="predicted"/>
<evidence type="ECO:0000256" key="2">
    <source>
        <dbReference type="SAM" id="MobiDB-lite"/>
    </source>
</evidence>
<dbReference type="Gene3D" id="4.10.240.10">
    <property type="entry name" value="Zn(2)-C6 fungal-type DNA-binding domain"/>
    <property type="match status" value="1"/>
</dbReference>
<dbReference type="EMBL" id="KQ964245">
    <property type="protein sequence ID" value="KXJ96938.1"/>
    <property type="molecule type" value="Genomic_DNA"/>
</dbReference>
<dbReference type="InParanoid" id="A0A136JIH0"/>
<dbReference type="CDD" id="cd00067">
    <property type="entry name" value="GAL4"/>
    <property type="match status" value="1"/>
</dbReference>
<dbReference type="GO" id="GO:0008270">
    <property type="term" value="F:zinc ion binding"/>
    <property type="evidence" value="ECO:0007669"/>
    <property type="project" value="InterPro"/>
</dbReference>
<evidence type="ECO:0000256" key="1">
    <source>
        <dbReference type="ARBA" id="ARBA00023242"/>
    </source>
</evidence>
<dbReference type="PROSITE" id="PS00463">
    <property type="entry name" value="ZN2_CY6_FUNGAL_1"/>
    <property type="match status" value="1"/>
</dbReference>
<organism evidence="4 5">
    <name type="scientific">Microdochium bolleyi</name>
    <dbReference type="NCBI Taxonomy" id="196109"/>
    <lineage>
        <taxon>Eukaryota</taxon>
        <taxon>Fungi</taxon>
        <taxon>Dikarya</taxon>
        <taxon>Ascomycota</taxon>
        <taxon>Pezizomycotina</taxon>
        <taxon>Sordariomycetes</taxon>
        <taxon>Xylariomycetidae</taxon>
        <taxon>Xylariales</taxon>
        <taxon>Microdochiaceae</taxon>
        <taxon>Microdochium</taxon>
    </lineage>
</organism>
<dbReference type="PANTHER" id="PTHR47657:SF7">
    <property type="entry name" value="STEROL REGULATORY ELEMENT-BINDING PROTEIN ECM22"/>
    <property type="match status" value="1"/>
</dbReference>
<evidence type="ECO:0000313" key="4">
    <source>
        <dbReference type="EMBL" id="KXJ96938.1"/>
    </source>
</evidence>
<keyword evidence="1" id="KW-0539">Nucleus</keyword>
<dbReference type="SUPFAM" id="SSF57701">
    <property type="entry name" value="Zn2/Cys6 DNA-binding domain"/>
    <property type="match status" value="1"/>
</dbReference>
<dbReference type="PRINTS" id="PR00755">
    <property type="entry name" value="AFLATOXINBRP"/>
</dbReference>
<evidence type="ECO:0000259" key="3">
    <source>
        <dbReference type="PROSITE" id="PS50048"/>
    </source>
</evidence>
<feature type="region of interest" description="Disordered" evidence="2">
    <location>
        <begin position="50"/>
        <end position="114"/>
    </location>
</feature>
<dbReference type="PROSITE" id="PS50048">
    <property type="entry name" value="ZN2_CY6_FUNGAL_2"/>
    <property type="match status" value="1"/>
</dbReference>
<dbReference type="InterPro" id="IPR036864">
    <property type="entry name" value="Zn2-C6_fun-type_DNA-bd_sf"/>
</dbReference>
<dbReference type="InterPro" id="IPR052400">
    <property type="entry name" value="Zn2-C6_fungal_TF"/>
</dbReference>
<dbReference type="Proteomes" id="UP000070501">
    <property type="component" value="Unassembled WGS sequence"/>
</dbReference>
<sequence length="485" mass="54667">MEDYNVNQHIALPLLSVDRDDNNLLAIAARNFDYGAFLGDPDLDYLAEAESPLSHPSSGGDGTLNISPLAHGGGGQLLRHHNSSGSDNNGSGSGGGSSASNSNSRRQRLERRGHTKSRRGCYNCKRRRIKCQETRPACGHCVKTGLNCEYPATPQIVHQDMRFFQHFLQTCFPTHPIGNETIWTHEVPCLAQNYEYLMHAILGLSASDMMARDPSLVTFAMTHRLKAIKAIKKTLTDVPKANTFEEGNALMATCFALTFQSVCLDDGMAEFMTFCRGIVIVAIQMYCKGSRFIFSNFIGDDQMALLKPRMEKVPPIKRELTDGAVKSLRALEPLLVRKVDREYHEQLVQMAELLYTDSFAAYQVLSKHYGWWMQIPHEQFQQVIDPSDQTMVILAAHWIALKQIMAPVTSVEHEGRSDKARAEGEQLGMIRWLRHLNRAVPALEVGREVLESGVAVTREDVERWMEWPMWVEAELERDLECFGKR</sequence>
<protein>
    <recommendedName>
        <fullName evidence="3">Zn(2)-C6 fungal-type domain-containing protein</fullName>
    </recommendedName>
</protein>
<dbReference type="AlphaFoldDB" id="A0A136JIH0"/>
<feature type="domain" description="Zn(2)-C6 fungal-type" evidence="3">
    <location>
        <begin position="120"/>
        <end position="150"/>
    </location>
</feature>
<dbReference type="SMART" id="SM00066">
    <property type="entry name" value="GAL4"/>
    <property type="match status" value="1"/>
</dbReference>
<dbReference type="InterPro" id="IPR001138">
    <property type="entry name" value="Zn2Cys6_DnaBD"/>
</dbReference>
<reference evidence="5" key="1">
    <citation type="submission" date="2016-02" db="EMBL/GenBank/DDBJ databases">
        <title>Draft genome sequence of Microdochium bolleyi, a fungal endophyte of beachgrass.</title>
        <authorList>
            <consortium name="DOE Joint Genome Institute"/>
            <person name="David A.S."/>
            <person name="May G."/>
            <person name="Haridas S."/>
            <person name="Lim J."/>
            <person name="Wang M."/>
            <person name="Labutti K."/>
            <person name="Lipzen A."/>
            <person name="Barry K."/>
            <person name="Grigoriev I.V."/>
        </authorList>
    </citation>
    <scope>NUCLEOTIDE SEQUENCE [LARGE SCALE GENOMIC DNA]</scope>
    <source>
        <strain evidence="5">J235TASD1</strain>
    </source>
</reference>
<dbReference type="OrthoDB" id="5229455at2759"/>
<evidence type="ECO:0000313" key="5">
    <source>
        <dbReference type="Proteomes" id="UP000070501"/>
    </source>
</evidence>
<dbReference type="Pfam" id="PF00172">
    <property type="entry name" value="Zn_clus"/>
    <property type="match status" value="1"/>
</dbReference>
<dbReference type="STRING" id="196109.A0A136JIH0"/>
<name>A0A136JIH0_9PEZI</name>
<keyword evidence="5" id="KW-1185">Reference proteome</keyword>
<dbReference type="GO" id="GO:0000981">
    <property type="term" value="F:DNA-binding transcription factor activity, RNA polymerase II-specific"/>
    <property type="evidence" value="ECO:0007669"/>
    <property type="project" value="InterPro"/>
</dbReference>